<evidence type="ECO:0000256" key="1">
    <source>
        <dbReference type="SAM" id="MobiDB-lite"/>
    </source>
</evidence>
<comment type="caution">
    <text evidence="3">The sequence shown here is derived from an EMBL/GenBank/DDBJ whole genome shotgun (WGS) entry which is preliminary data.</text>
</comment>
<evidence type="ECO:0000313" key="4">
    <source>
        <dbReference type="Proteomes" id="UP001500902"/>
    </source>
</evidence>
<dbReference type="InterPro" id="IPR027417">
    <property type="entry name" value="P-loop_NTPase"/>
</dbReference>
<dbReference type="RefSeq" id="WP_344885958.1">
    <property type="nucleotide sequence ID" value="NZ_BAAAZP010000106.1"/>
</dbReference>
<keyword evidence="4" id="KW-1185">Reference proteome</keyword>
<protein>
    <recommendedName>
        <fullName evidence="2">Polymerase nucleotidyl transferase domain-containing protein</fullName>
    </recommendedName>
</protein>
<proteinExistence type="predicted"/>
<dbReference type="SUPFAM" id="SSF52540">
    <property type="entry name" value="P-loop containing nucleoside triphosphate hydrolases"/>
    <property type="match status" value="2"/>
</dbReference>
<dbReference type="CDD" id="cd05403">
    <property type="entry name" value="NT_KNTase_like"/>
    <property type="match status" value="1"/>
</dbReference>
<dbReference type="InterPro" id="IPR043519">
    <property type="entry name" value="NT_sf"/>
</dbReference>
<feature type="region of interest" description="Disordered" evidence="1">
    <location>
        <begin position="1"/>
        <end position="41"/>
    </location>
</feature>
<sequence>MHVLRSGGAAPLSTDPIGQSEPTRGDTRSHPAIVALSGPDNVGKTTHARLLQHRTGARNLGPLDDYDRRWQHAKRNGLADWWFDTAPIEEVADVLACSYLARSATAQAGAPAPLVLIDRGMTMLSASVAATIAVREHTPVEPAAERAHRLLAPYASAIAQAQRAEDEILLLHDADPLRGARMALAREHTVTAVYRRYQHALNEHLAKLAPGDAIVTGERPILTVHADLCAALTSPAVRPPTITSRWMIALGGLSECGKSTAGHHLQHEHGVTRLKIGYLLDLAAARHQLTDIYALPVAEQAELLALELDAYAHAHHYQQTFSIESLHSHDLTAELRKLLGDALTTVYLDADPAVRARRGTRGPTDVAERDRVKRARGADRVRGIAQYVIDNNRTAAELGHALDRLMRDRLWPRRSPRTVLPAGLGLPDHLTGFLDHLVAVLTRPDDTVHLIAVTGSGARGKYLDGWSDLDVLIVADPPTLPAIGAALRQARGRLAGVKLGLTVLAPAECQAGALTSRLLYTLAQIADGALPAIWVASGFTVPHPDTDTVMARTRRDGATAAMDLRRLLLRDPIDVRAVYKVAALLAKIVLRCEGELHVADADALVAFGKLAGDLPVASSDPRSGAAEQVTAMAEQVLAWWLASLDPAA</sequence>
<dbReference type="Proteomes" id="UP001500902">
    <property type="component" value="Unassembled WGS sequence"/>
</dbReference>
<dbReference type="InterPro" id="IPR002934">
    <property type="entry name" value="Polymerase_NTP_transf_dom"/>
</dbReference>
<gene>
    <name evidence="3" type="ORF">GCM10022224_061090</name>
</gene>
<organism evidence="3 4">
    <name type="scientific">Nonomuraea antimicrobica</name>
    <dbReference type="NCBI Taxonomy" id="561173"/>
    <lineage>
        <taxon>Bacteria</taxon>
        <taxon>Bacillati</taxon>
        <taxon>Actinomycetota</taxon>
        <taxon>Actinomycetes</taxon>
        <taxon>Streptosporangiales</taxon>
        <taxon>Streptosporangiaceae</taxon>
        <taxon>Nonomuraea</taxon>
    </lineage>
</organism>
<feature type="domain" description="Polymerase nucleotidyl transferase" evidence="2">
    <location>
        <begin position="448"/>
        <end position="479"/>
    </location>
</feature>
<name>A0ABP7CFS9_9ACTN</name>
<dbReference type="Pfam" id="PF01909">
    <property type="entry name" value="NTP_transf_2"/>
    <property type="match status" value="1"/>
</dbReference>
<dbReference type="Gene3D" id="3.40.50.300">
    <property type="entry name" value="P-loop containing nucleotide triphosphate hydrolases"/>
    <property type="match status" value="1"/>
</dbReference>
<dbReference type="EMBL" id="BAAAZP010000106">
    <property type="protein sequence ID" value="GAA3687669.1"/>
    <property type="molecule type" value="Genomic_DNA"/>
</dbReference>
<evidence type="ECO:0000259" key="2">
    <source>
        <dbReference type="Pfam" id="PF01909"/>
    </source>
</evidence>
<dbReference type="SUPFAM" id="SSF81301">
    <property type="entry name" value="Nucleotidyltransferase"/>
    <property type="match status" value="1"/>
</dbReference>
<reference evidence="4" key="1">
    <citation type="journal article" date="2019" name="Int. J. Syst. Evol. Microbiol.">
        <title>The Global Catalogue of Microorganisms (GCM) 10K type strain sequencing project: providing services to taxonomists for standard genome sequencing and annotation.</title>
        <authorList>
            <consortium name="The Broad Institute Genomics Platform"/>
            <consortium name="The Broad Institute Genome Sequencing Center for Infectious Disease"/>
            <person name="Wu L."/>
            <person name="Ma J."/>
        </authorList>
    </citation>
    <scope>NUCLEOTIDE SEQUENCE [LARGE SCALE GENOMIC DNA]</scope>
    <source>
        <strain evidence="4">JCM 16904</strain>
    </source>
</reference>
<evidence type="ECO:0000313" key="3">
    <source>
        <dbReference type="EMBL" id="GAA3687669.1"/>
    </source>
</evidence>
<accession>A0ABP7CFS9</accession>